<dbReference type="EMBL" id="JAPMLD010000002">
    <property type="protein sequence ID" value="MDW4823862.1"/>
    <property type="molecule type" value="Genomic_DNA"/>
</dbReference>
<dbReference type="GO" id="GO:0071111">
    <property type="term" value="F:cyclic-guanylate-specific phosphodiesterase activity"/>
    <property type="evidence" value="ECO:0007669"/>
    <property type="project" value="InterPro"/>
</dbReference>
<dbReference type="Proteomes" id="UP001271263">
    <property type="component" value="Unassembled WGS sequence"/>
</dbReference>
<dbReference type="PROSITE" id="PS50883">
    <property type="entry name" value="EAL"/>
    <property type="match status" value="1"/>
</dbReference>
<sequence>MKILIIDECSFRKGTVRKIFSDAMCSLPINFQHSGCSKSAINTLDKARRSRLTKINLIIIELNLVIEHNLALINYMVKVKDSSTPIIIIGNADGWVLKLVSNIVSSFKLNLLGSLNIPLRSADVYTIIQKIKQIYGKGNTEHMSVAAHDTVGVIGKLNEEKLSLYYQPKIDIITNKIIGFEALSRIYIDKKNIITPDCFLPILESNHFNFNLTKLVFENALDYWGSHKALKKYQLSVNINIDDLLSEQLVSEIISQYKEYEDIGLTLELTEYSPIKDEVITFKSIKRIITNGIKVSLDDFGKSYSSFDRLDSIPFDEIKIDKSFISDLDTNSRHQAIVEAVIELASKLKVKVTAEGVETHSVLKMLEQMNCCYAQGYYFSKPVAATELVDWIANYNRQLEHI</sequence>
<dbReference type="Gene3D" id="3.20.20.450">
    <property type="entry name" value="EAL domain"/>
    <property type="match status" value="1"/>
</dbReference>
<dbReference type="CDD" id="cd01948">
    <property type="entry name" value="EAL"/>
    <property type="match status" value="1"/>
</dbReference>
<dbReference type="Proteomes" id="UP001259340">
    <property type="component" value="Unassembled WGS sequence"/>
</dbReference>
<dbReference type="InterPro" id="IPR035919">
    <property type="entry name" value="EAL_sf"/>
</dbReference>
<proteinExistence type="predicted"/>
<reference evidence="3 5" key="1">
    <citation type="journal article" date="2022" name="bioRxiv">
        <title>Prophages regulate Shewanella fidelis 3313 motility and biofilm formation: implications for gut colonization dynamics in Ciona robusta.</title>
        <authorList>
            <person name="Natarajan O."/>
            <person name="Gibboney S.L."/>
            <person name="Young M.N."/>
            <person name="Lim S.J."/>
            <person name="Pluta N."/>
            <person name="Atkinson C.G."/>
            <person name="Leigh B.A."/>
            <person name="Liberti A."/>
            <person name="Kees E.D."/>
            <person name="Breitbart M."/>
            <person name="Gralnick J.A."/>
            <person name="Dishaw L.J."/>
        </authorList>
    </citation>
    <scope>NUCLEOTIDE SEQUENCE [LARGE SCALE GENOMIC DNA]</scope>
    <source>
        <strain evidence="3 5">JG4066</strain>
    </source>
</reference>
<dbReference type="SUPFAM" id="SSF141868">
    <property type="entry name" value="EAL domain-like"/>
    <property type="match status" value="1"/>
</dbReference>
<accession>A0AAW8NKA8</accession>
<dbReference type="EMBL" id="JAPMLE010000001">
    <property type="protein sequence ID" value="MDR8523703.1"/>
    <property type="molecule type" value="Genomic_DNA"/>
</dbReference>
<evidence type="ECO:0000313" key="5">
    <source>
        <dbReference type="Proteomes" id="UP001271263"/>
    </source>
</evidence>
<dbReference type="InterPro" id="IPR001633">
    <property type="entry name" value="EAL_dom"/>
</dbReference>
<reference evidence="2" key="2">
    <citation type="submission" date="2022-11" db="EMBL/GenBank/DDBJ databases">
        <title>Prophages regulate Shewanella fidelis motility and biofilm formation: implications for gut colonization dynamics in Ciona robusta.</title>
        <authorList>
            <person name="Natarajan O."/>
            <person name="Gibboney S.L."/>
            <person name="Young M.N."/>
            <person name="Lim S.J."/>
            <person name="Pluta N."/>
            <person name="Atkinson C.G.F."/>
            <person name="Leigh B.A."/>
            <person name="Liberti A."/>
            <person name="Kees E."/>
            <person name="Breitbart M."/>
            <person name="Gralnick J."/>
            <person name="Dishaw L.J."/>
        </authorList>
    </citation>
    <scope>NUCLEOTIDE SEQUENCE</scope>
    <source>
        <strain evidence="2">3313</strain>
    </source>
</reference>
<organism evidence="2 4">
    <name type="scientific">Shewanella fidelis</name>
    <dbReference type="NCBI Taxonomy" id="173509"/>
    <lineage>
        <taxon>Bacteria</taxon>
        <taxon>Pseudomonadati</taxon>
        <taxon>Pseudomonadota</taxon>
        <taxon>Gammaproteobacteria</taxon>
        <taxon>Alteromonadales</taxon>
        <taxon>Shewanellaceae</taxon>
        <taxon>Shewanella</taxon>
    </lineage>
</organism>
<dbReference type="InterPro" id="IPR050706">
    <property type="entry name" value="Cyclic-di-GMP_PDE-like"/>
</dbReference>
<evidence type="ECO:0000313" key="3">
    <source>
        <dbReference type="EMBL" id="MDW4823862.1"/>
    </source>
</evidence>
<comment type="caution">
    <text evidence="2">The sequence shown here is derived from an EMBL/GenBank/DDBJ whole genome shotgun (WGS) entry which is preliminary data.</text>
</comment>
<gene>
    <name evidence="2" type="ORF">OS133_08410</name>
    <name evidence="3" type="ORF">OS134_07305</name>
</gene>
<dbReference type="AlphaFoldDB" id="A0AAW8NKA8"/>
<dbReference type="SMART" id="SM00052">
    <property type="entry name" value="EAL"/>
    <property type="match status" value="1"/>
</dbReference>
<protein>
    <submittedName>
        <fullName evidence="2">EAL domain-containing protein</fullName>
    </submittedName>
</protein>
<dbReference type="PANTHER" id="PTHR33121">
    <property type="entry name" value="CYCLIC DI-GMP PHOSPHODIESTERASE PDEF"/>
    <property type="match status" value="1"/>
</dbReference>
<name>A0AAW8NKA8_9GAMM</name>
<evidence type="ECO:0000259" key="1">
    <source>
        <dbReference type="PROSITE" id="PS50883"/>
    </source>
</evidence>
<dbReference type="RefSeq" id="WP_310654579.1">
    <property type="nucleotide sequence ID" value="NZ_JAPMLA010000001.1"/>
</dbReference>
<evidence type="ECO:0000313" key="4">
    <source>
        <dbReference type="Proteomes" id="UP001259340"/>
    </source>
</evidence>
<feature type="domain" description="EAL" evidence="1">
    <location>
        <begin position="143"/>
        <end position="396"/>
    </location>
</feature>
<dbReference type="Pfam" id="PF00563">
    <property type="entry name" value="EAL"/>
    <property type="match status" value="1"/>
</dbReference>
<dbReference type="PANTHER" id="PTHR33121:SF70">
    <property type="entry name" value="SIGNALING PROTEIN YKOW"/>
    <property type="match status" value="1"/>
</dbReference>
<evidence type="ECO:0000313" key="2">
    <source>
        <dbReference type="EMBL" id="MDR8523703.1"/>
    </source>
</evidence>
<keyword evidence="5" id="KW-1185">Reference proteome</keyword>